<reference evidence="2 3" key="1">
    <citation type="submission" date="2020-05" db="EMBL/GenBank/DDBJ databases">
        <title>FDA dAtabase for Regulatory Grade micrObial Sequences (FDA-ARGOS): Supporting development and validation of Infectious Disease Dx tests.</title>
        <authorList>
            <person name="Moreno J."/>
            <person name="Tallon L."/>
            <person name="Sadzewicz L."/>
            <person name="Zhao X."/>
            <person name="Vavikolanu K."/>
            <person name="Mehta A."/>
            <person name="Aluvathingal J."/>
            <person name="Nadendla S."/>
            <person name="Myers T."/>
            <person name="Yan Y."/>
            <person name="Sichtig H."/>
        </authorList>
    </citation>
    <scope>NUCLEOTIDE SEQUENCE [LARGE SCALE GENOMIC DNA]</scope>
    <source>
        <strain evidence="2 3">FDAARGOS_760</strain>
    </source>
</reference>
<protein>
    <submittedName>
        <fullName evidence="2">T9SS C-terminal target domain-containing protein</fullName>
    </submittedName>
</protein>
<dbReference type="AlphaFoldDB" id="A0A7D4GCF9"/>
<organism evidence="2 3">
    <name type="scientific">Prevotella melaninogenica</name>
    <dbReference type="NCBI Taxonomy" id="28132"/>
    <lineage>
        <taxon>Bacteria</taxon>
        <taxon>Pseudomonadati</taxon>
        <taxon>Bacteroidota</taxon>
        <taxon>Bacteroidia</taxon>
        <taxon>Bacteroidales</taxon>
        <taxon>Prevotellaceae</taxon>
        <taxon>Prevotella</taxon>
    </lineage>
</organism>
<keyword evidence="1" id="KW-0732">Signal</keyword>
<accession>A0A7D4GCF9</accession>
<name>A0A7D4GCF9_9BACT</name>
<evidence type="ECO:0000256" key="1">
    <source>
        <dbReference type="SAM" id="SignalP"/>
    </source>
</evidence>
<evidence type="ECO:0000313" key="2">
    <source>
        <dbReference type="EMBL" id="QKH88570.1"/>
    </source>
</evidence>
<dbReference type="EMBL" id="CP054011">
    <property type="protein sequence ID" value="QKH88570.1"/>
    <property type="molecule type" value="Genomic_DNA"/>
</dbReference>
<proteinExistence type="predicted"/>
<feature type="signal peptide" evidence="1">
    <location>
        <begin position="1"/>
        <end position="21"/>
    </location>
</feature>
<dbReference type="RefSeq" id="WP_004360398.1">
    <property type="nucleotide sequence ID" value="NZ_CP054011.1"/>
</dbReference>
<sequence length="221" mass="24300">MKLRLLVFIGLMTNLLVSAQAQTSSNDVVFLDEQGRVIPNGTVVVLNKAVTTEFPFEGFEIAGKVFIQNKTDKPQNVSLSYTINEIDEGEVKVCAYENCTINPDPGTYEVGTKLLSIGLEKETVEIEHTYGKRENCTITLKLKVKELGSDKEKEGPSITVKFDTNAAGIASVASQKGVTYDVYNTQGVLLHKQLTSLTNLPKGVYIVKQTGVAYTKKYVIR</sequence>
<evidence type="ECO:0000313" key="3">
    <source>
        <dbReference type="Proteomes" id="UP000500843"/>
    </source>
</evidence>
<gene>
    <name evidence="2" type="ORF">FIU21_06160</name>
</gene>
<dbReference type="Proteomes" id="UP000500843">
    <property type="component" value="Chromosome 2"/>
</dbReference>
<feature type="chain" id="PRO_5028999635" evidence="1">
    <location>
        <begin position="22"/>
        <end position="221"/>
    </location>
</feature>